<dbReference type="AlphaFoldDB" id="A0A840QA18"/>
<evidence type="ECO:0000256" key="1">
    <source>
        <dbReference type="ARBA" id="ARBA00023015"/>
    </source>
</evidence>
<proteinExistence type="predicted"/>
<protein>
    <submittedName>
        <fullName evidence="4">DNA-binding GntR family transcriptional regulator</fullName>
    </submittedName>
</protein>
<accession>A0A840QA18</accession>
<keyword evidence="1" id="KW-0805">Transcription regulation</keyword>
<evidence type="ECO:0000313" key="5">
    <source>
        <dbReference type="Proteomes" id="UP000584374"/>
    </source>
</evidence>
<dbReference type="InterPro" id="IPR008920">
    <property type="entry name" value="TF_FadR/GntR_C"/>
</dbReference>
<name>A0A840QA18_9PSEU</name>
<comment type="caution">
    <text evidence="4">The sequence shown here is derived from an EMBL/GenBank/DDBJ whole genome shotgun (WGS) entry which is preliminary data.</text>
</comment>
<evidence type="ECO:0000256" key="2">
    <source>
        <dbReference type="ARBA" id="ARBA00023125"/>
    </source>
</evidence>
<evidence type="ECO:0000313" key="4">
    <source>
        <dbReference type="EMBL" id="MBB5159382.1"/>
    </source>
</evidence>
<dbReference type="Gene3D" id="1.20.120.530">
    <property type="entry name" value="GntR ligand-binding domain-like"/>
    <property type="match status" value="1"/>
</dbReference>
<evidence type="ECO:0000256" key="3">
    <source>
        <dbReference type="ARBA" id="ARBA00023163"/>
    </source>
</evidence>
<keyword evidence="3" id="KW-0804">Transcription</keyword>
<dbReference type="GO" id="GO:0003677">
    <property type="term" value="F:DNA binding"/>
    <property type="evidence" value="ECO:0007669"/>
    <property type="project" value="UniProtKB-KW"/>
</dbReference>
<keyword evidence="2 4" id="KW-0238">DNA-binding</keyword>
<keyword evidence="5" id="KW-1185">Reference proteome</keyword>
<reference evidence="4 5" key="1">
    <citation type="submission" date="2020-08" db="EMBL/GenBank/DDBJ databases">
        <title>Sequencing the genomes of 1000 actinobacteria strains.</title>
        <authorList>
            <person name="Klenk H.-P."/>
        </authorList>
    </citation>
    <scope>NUCLEOTIDE SEQUENCE [LARGE SCALE GENOMIC DNA]</scope>
    <source>
        <strain evidence="4 5">DSM 45584</strain>
    </source>
</reference>
<gene>
    <name evidence="4" type="ORF">BJ970_006981</name>
</gene>
<dbReference type="EMBL" id="JACHIW010000002">
    <property type="protein sequence ID" value="MBB5159382.1"/>
    <property type="molecule type" value="Genomic_DNA"/>
</dbReference>
<sequence>MLIGGRSPARTASVSACRRRSVSGWRARRYRAQDSVAAVVSIPAARRLSTTRTRSLAEVLEVQRAIHDAVLAGDEARASSAVETHLTETRDILISQIVNR</sequence>
<organism evidence="4 5">
    <name type="scientific">Saccharopolyspora phatthalungensis</name>
    <dbReference type="NCBI Taxonomy" id="664693"/>
    <lineage>
        <taxon>Bacteria</taxon>
        <taxon>Bacillati</taxon>
        <taxon>Actinomycetota</taxon>
        <taxon>Actinomycetes</taxon>
        <taxon>Pseudonocardiales</taxon>
        <taxon>Pseudonocardiaceae</taxon>
        <taxon>Saccharopolyspora</taxon>
    </lineage>
</organism>
<dbReference type="Proteomes" id="UP000584374">
    <property type="component" value="Unassembled WGS sequence"/>
</dbReference>
<dbReference type="SUPFAM" id="SSF48008">
    <property type="entry name" value="GntR ligand-binding domain-like"/>
    <property type="match status" value="1"/>
</dbReference>